<dbReference type="Proteomes" id="UP000294325">
    <property type="component" value="Chromosome"/>
</dbReference>
<accession>A0A4P7C1N4</accession>
<gene>
    <name evidence="1" type="ORF">E3U44_14190</name>
</gene>
<organism evidence="1 2">
    <name type="scientific">Nitrosococcus wardiae</name>
    <dbReference type="NCBI Taxonomy" id="1814290"/>
    <lineage>
        <taxon>Bacteria</taxon>
        <taxon>Pseudomonadati</taxon>
        <taxon>Pseudomonadota</taxon>
        <taxon>Gammaproteobacteria</taxon>
        <taxon>Chromatiales</taxon>
        <taxon>Chromatiaceae</taxon>
        <taxon>Nitrosococcus</taxon>
    </lineage>
</organism>
<name>A0A4P7C1N4_9GAMM</name>
<dbReference type="KEGG" id="nwr:E3U44_14190"/>
<proteinExistence type="predicted"/>
<evidence type="ECO:0000313" key="2">
    <source>
        <dbReference type="Proteomes" id="UP000294325"/>
    </source>
</evidence>
<dbReference type="RefSeq" id="WP_134358789.1">
    <property type="nucleotide sequence ID" value="NZ_CP038033.1"/>
</dbReference>
<dbReference type="OrthoDB" id="7059994at2"/>
<dbReference type="EMBL" id="CP038033">
    <property type="protein sequence ID" value="QBQ55530.1"/>
    <property type="molecule type" value="Genomic_DNA"/>
</dbReference>
<sequence>MARAQENKEAKYSRPFDVHRWSDYPEVNKAVEAIRRELVATNPIKKVTDKQKKHLKVVILDLYVAWLSDPELWIGYSRDHHDYQVDSRYNKLHIGYRALIQVIDSLADSGYIEHKKGFNDRRTGIGFQSRMRAKKKLINLIKDRYNIRQYMTKRTNTEEVILLKDSEGNLIDYQDNDNTMRMRIQLEAINQRLERSLIDLDISDSELKELVKRFRKDPDRGTLDFSRKRLRRVFNNGSFEEGGRFYHGWWQEIPREYRKFITINDSKTVELDYGGMHLRMLYGIEGLEPPKDSYDIGIPEAPRDIIKKITNTLLNAESLQSAKGAIRKDYPDIDYAILLEKIFQKHEAIKRYFHTGIGIKLQYWDSVIAEKVMLYMYGHYDSPTLPVHDSFIVKSGSEARLQKCMEIIFNELYPTIEAQIKRSIQLMKEDTFIDKGDYQVRASSISRIDLNENPEAAARRNMLIEQIESQEDWKWKPEIHTKWSEEDTEQQIAYKPGKRGS</sequence>
<protein>
    <submittedName>
        <fullName evidence="1">Uncharacterized protein</fullName>
    </submittedName>
</protein>
<evidence type="ECO:0000313" key="1">
    <source>
        <dbReference type="EMBL" id="QBQ55530.1"/>
    </source>
</evidence>
<keyword evidence="2" id="KW-1185">Reference proteome</keyword>
<dbReference type="AlphaFoldDB" id="A0A4P7C1N4"/>
<reference evidence="1 2" key="1">
    <citation type="submission" date="2019-03" db="EMBL/GenBank/DDBJ databases">
        <title>The genome sequence of Nitrosococcus wardiae strain D1FHST reveals the archetypal metabolic capacity of ammonia-oxidizing Gammaproteobacteria.</title>
        <authorList>
            <person name="Wang L."/>
            <person name="Lim C.K."/>
            <person name="Hanson T.E."/>
            <person name="Dang H."/>
            <person name="Klotz M.G."/>
        </authorList>
    </citation>
    <scope>NUCLEOTIDE SEQUENCE [LARGE SCALE GENOMIC DNA]</scope>
    <source>
        <strain evidence="1 2">D1FHS</strain>
    </source>
</reference>